<dbReference type="Pfam" id="PF13850">
    <property type="entry name" value="ERGIC_N"/>
    <property type="match status" value="1"/>
</dbReference>
<evidence type="ECO:0000313" key="12">
    <source>
        <dbReference type="Proteomes" id="UP000789524"/>
    </source>
</evidence>
<feature type="transmembrane region" description="Helical" evidence="8">
    <location>
        <begin position="343"/>
        <end position="364"/>
    </location>
</feature>
<evidence type="ECO:0000313" key="11">
    <source>
        <dbReference type="EMBL" id="CAG9566982.1"/>
    </source>
</evidence>
<dbReference type="PANTHER" id="PTHR10984:SF25">
    <property type="entry name" value="ENDOPLASMIC RETICULUM-GOLGI INTERMEDIATE COMPARTMENT PROTEIN 3"/>
    <property type="match status" value="1"/>
</dbReference>
<feature type="domain" description="Endoplasmic reticulum vesicle transporter C-terminal" evidence="9">
    <location>
        <begin position="146"/>
        <end position="365"/>
    </location>
</feature>
<dbReference type="GO" id="GO:0000139">
    <property type="term" value="C:Golgi membrane"/>
    <property type="evidence" value="ECO:0007669"/>
    <property type="project" value="TreeGrafter"/>
</dbReference>
<evidence type="ECO:0000256" key="4">
    <source>
        <dbReference type="ARBA" id="ARBA00022692"/>
    </source>
</evidence>
<dbReference type="GO" id="GO:0005789">
    <property type="term" value="C:endoplasmic reticulum membrane"/>
    <property type="evidence" value="ECO:0007669"/>
    <property type="project" value="TreeGrafter"/>
</dbReference>
<dbReference type="AlphaFoldDB" id="A0A8J2QPQ3"/>
<reference evidence="11" key="1">
    <citation type="submission" date="2021-09" db="EMBL/GenBank/DDBJ databases">
        <authorList>
            <person name="Martin H S."/>
        </authorList>
    </citation>
    <scope>NUCLEOTIDE SEQUENCE</scope>
</reference>
<keyword evidence="6 8" id="KW-0472">Membrane</keyword>
<keyword evidence="5 8" id="KW-1133">Transmembrane helix</keyword>
<dbReference type="GO" id="GO:0006890">
    <property type="term" value="P:retrograde vesicle-mediated transport, Golgi to endoplasmic reticulum"/>
    <property type="evidence" value="ECO:0007669"/>
    <property type="project" value="TreeGrafter"/>
</dbReference>
<organism evidence="11 12">
    <name type="scientific">Danaus chrysippus</name>
    <name type="common">African queen</name>
    <dbReference type="NCBI Taxonomy" id="151541"/>
    <lineage>
        <taxon>Eukaryota</taxon>
        <taxon>Metazoa</taxon>
        <taxon>Ecdysozoa</taxon>
        <taxon>Arthropoda</taxon>
        <taxon>Hexapoda</taxon>
        <taxon>Insecta</taxon>
        <taxon>Pterygota</taxon>
        <taxon>Neoptera</taxon>
        <taxon>Endopterygota</taxon>
        <taxon>Lepidoptera</taxon>
        <taxon>Glossata</taxon>
        <taxon>Ditrysia</taxon>
        <taxon>Papilionoidea</taxon>
        <taxon>Nymphalidae</taxon>
        <taxon>Danainae</taxon>
        <taxon>Danaini</taxon>
        <taxon>Danaina</taxon>
        <taxon>Danaus</taxon>
        <taxon>Anosia</taxon>
    </lineage>
</organism>
<evidence type="ECO:0000256" key="8">
    <source>
        <dbReference type="SAM" id="Phobius"/>
    </source>
</evidence>
<evidence type="ECO:0000256" key="3">
    <source>
        <dbReference type="ARBA" id="ARBA00005648"/>
    </source>
</evidence>
<evidence type="ECO:0000256" key="6">
    <source>
        <dbReference type="ARBA" id="ARBA00023136"/>
    </source>
</evidence>
<gene>
    <name evidence="11" type="ORF">DCHRY22_LOCUS7542</name>
</gene>
<protein>
    <recommendedName>
        <fullName evidence="7">Endoplasmic reticulum-Golgi intermediate compartment protein 3</fullName>
    </recommendedName>
</protein>
<keyword evidence="4 8" id="KW-0812">Transmembrane</keyword>
<dbReference type="EMBL" id="CAKASE010000057">
    <property type="protein sequence ID" value="CAG9566982.1"/>
    <property type="molecule type" value="Genomic_DNA"/>
</dbReference>
<feature type="domain" description="Endoplasmic reticulum vesicle transporter N-terminal" evidence="10">
    <location>
        <begin position="9"/>
        <end position="98"/>
    </location>
</feature>
<dbReference type="GO" id="GO:0030134">
    <property type="term" value="C:COPII-coated ER to Golgi transport vesicle"/>
    <property type="evidence" value="ECO:0007669"/>
    <property type="project" value="TreeGrafter"/>
</dbReference>
<dbReference type="GO" id="GO:0033116">
    <property type="term" value="C:endoplasmic reticulum-Golgi intermediate compartment membrane"/>
    <property type="evidence" value="ECO:0007669"/>
    <property type="project" value="UniProtKB-SubCell"/>
</dbReference>
<feature type="transmembrane region" description="Helical" evidence="8">
    <location>
        <begin position="27"/>
        <end position="45"/>
    </location>
</feature>
<dbReference type="Proteomes" id="UP000789524">
    <property type="component" value="Unassembled WGS sequence"/>
</dbReference>
<evidence type="ECO:0000256" key="5">
    <source>
        <dbReference type="ARBA" id="ARBA00022989"/>
    </source>
</evidence>
<evidence type="ECO:0000259" key="10">
    <source>
        <dbReference type="Pfam" id="PF13850"/>
    </source>
</evidence>
<dbReference type="PANTHER" id="PTHR10984">
    <property type="entry name" value="ENDOPLASMIC RETICULUM-GOLGI INTERMEDIATE COMPARTMENT PROTEIN"/>
    <property type="match status" value="1"/>
</dbReference>
<dbReference type="InterPro" id="IPR045888">
    <property type="entry name" value="Erv"/>
</dbReference>
<dbReference type="OrthoDB" id="270930at2759"/>
<keyword evidence="12" id="KW-1185">Reference proteome</keyword>
<comment type="subcellular location">
    <subcellularLocation>
        <location evidence="2">Endoplasmic reticulum-Golgi intermediate compartment membrane</location>
        <topology evidence="2">Multi-pass membrane protein</topology>
    </subcellularLocation>
    <subcellularLocation>
        <location evidence="1">Golgi apparatus</location>
        <location evidence="1">cis-Golgi network membrane</location>
        <topology evidence="1">Multi-pass membrane protein</topology>
    </subcellularLocation>
</comment>
<evidence type="ECO:0000256" key="1">
    <source>
        <dbReference type="ARBA" id="ARBA00004257"/>
    </source>
</evidence>
<dbReference type="Pfam" id="PF07970">
    <property type="entry name" value="COPIIcoated_ERV"/>
    <property type="match status" value="1"/>
</dbReference>
<comment type="similarity">
    <text evidence="3">Belongs to the ERGIC family.</text>
</comment>
<proteinExistence type="inferred from homology"/>
<evidence type="ECO:0000256" key="2">
    <source>
        <dbReference type="ARBA" id="ARBA00004457"/>
    </source>
</evidence>
<sequence>MASQIIGKFKQLDAYAKTLEDFRVKTATGAIITVTGAFVMILLILSELHTYMSPNISEELFVDTSRGHKLRINFDIVVPRISCDYLVLDAMDSSGEQHLQMDHNVHKRRLDLDGVPIQEPVKEDISLSSTVKQNNSEIAVVTCGSCYGAAFNDSQCCNTCEDVKEAYRLRRWALPDLATVEQCKDDDSLERTNLALKEGCQIYGYMEVNRVGGSFHIAPGKSFTINHVHVHDVQPFSSSVFNTTHIIRHLSFGSDIESGNTAPLDGITGLAKEGAVMFQYYLKIVPTMYVKLDGSILHTNQFSVTRHQKSVSNINVESGMPGAFFSYELSPLMVKYTAKERSIGHFATNVCAIVGGVFTVAGIFDTLLYHSLNAFQNKVVLGKAG</sequence>
<dbReference type="InterPro" id="IPR012936">
    <property type="entry name" value="Erv_C"/>
</dbReference>
<evidence type="ECO:0000259" key="9">
    <source>
        <dbReference type="Pfam" id="PF07970"/>
    </source>
</evidence>
<dbReference type="GO" id="GO:0006888">
    <property type="term" value="P:endoplasmic reticulum to Golgi vesicle-mediated transport"/>
    <property type="evidence" value="ECO:0007669"/>
    <property type="project" value="TreeGrafter"/>
</dbReference>
<name>A0A8J2QPQ3_9NEOP</name>
<evidence type="ECO:0000256" key="7">
    <source>
        <dbReference type="ARBA" id="ARBA00040493"/>
    </source>
</evidence>
<accession>A0A8J2QPQ3</accession>
<dbReference type="InterPro" id="IPR039542">
    <property type="entry name" value="Erv_N"/>
</dbReference>
<comment type="caution">
    <text evidence="11">The sequence shown here is derived from an EMBL/GenBank/DDBJ whole genome shotgun (WGS) entry which is preliminary data.</text>
</comment>